<keyword evidence="5" id="KW-0804">Transcription</keyword>
<organism evidence="8 9">
    <name type="scientific">Rhynchospora breviuscula</name>
    <dbReference type="NCBI Taxonomy" id="2022672"/>
    <lineage>
        <taxon>Eukaryota</taxon>
        <taxon>Viridiplantae</taxon>
        <taxon>Streptophyta</taxon>
        <taxon>Embryophyta</taxon>
        <taxon>Tracheophyta</taxon>
        <taxon>Spermatophyta</taxon>
        <taxon>Magnoliopsida</taxon>
        <taxon>Liliopsida</taxon>
        <taxon>Poales</taxon>
        <taxon>Cyperaceae</taxon>
        <taxon>Cyperoideae</taxon>
        <taxon>Rhynchosporeae</taxon>
        <taxon>Rhynchospora</taxon>
    </lineage>
</organism>
<keyword evidence="3" id="KW-0175">Coiled coil</keyword>
<dbReference type="PANTHER" id="PTHR46373:SF2">
    <property type="entry name" value="RWP-RK DOMAIN-CONTAINING PROTEIN"/>
    <property type="match status" value="1"/>
</dbReference>
<evidence type="ECO:0000256" key="5">
    <source>
        <dbReference type="ARBA" id="ARBA00023163"/>
    </source>
</evidence>
<comment type="caution">
    <text evidence="8">The sequence shown here is derived from an EMBL/GenBank/DDBJ whole genome shotgun (WGS) entry which is preliminary data.</text>
</comment>
<dbReference type="Pfam" id="PF02042">
    <property type="entry name" value="RWP-RK"/>
    <property type="match status" value="1"/>
</dbReference>
<evidence type="ECO:0000256" key="3">
    <source>
        <dbReference type="ARBA" id="ARBA00023054"/>
    </source>
</evidence>
<feature type="domain" description="RWP-RK" evidence="7">
    <location>
        <begin position="64"/>
        <end position="147"/>
    </location>
</feature>
<dbReference type="EMBL" id="JAMQYH010000005">
    <property type="protein sequence ID" value="KAJ1688253.1"/>
    <property type="molecule type" value="Genomic_DNA"/>
</dbReference>
<dbReference type="PANTHER" id="PTHR46373">
    <property type="entry name" value="PROTEIN RKD4"/>
    <property type="match status" value="1"/>
</dbReference>
<dbReference type="InterPro" id="IPR003035">
    <property type="entry name" value="RWP-RK_dom"/>
</dbReference>
<evidence type="ECO:0000256" key="6">
    <source>
        <dbReference type="ARBA" id="ARBA00023242"/>
    </source>
</evidence>
<protein>
    <recommendedName>
        <fullName evidence="7">RWP-RK domain-containing protein</fullName>
    </recommendedName>
</protein>
<gene>
    <name evidence="8" type="ORF">LUZ63_019643</name>
</gene>
<evidence type="ECO:0000313" key="8">
    <source>
        <dbReference type="EMBL" id="KAJ1688253.1"/>
    </source>
</evidence>
<name>A0A9Q0C6K1_9POAL</name>
<sequence>MSIVLNRIGSSFQHVRSTYGIRDANDITNTSDAMPFMVINGQGGTHPLHVNGAGMVQNALLRYNPSRFITKPKARRFALNFDQEAQKFNVPIGKAAKEFQLSTSTLKLRCRELGFEKWPYPKLKSLRNLVNDLTKYRVRDFQYIVEEILKEIDSIKENPSLDIKAETKILRQQMYKLKKKEAPED</sequence>
<dbReference type="OrthoDB" id="6270329at2759"/>
<dbReference type="InterPro" id="IPR044607">
    <property type="entry name" value="RKD-like"/>
</dbReference>
<evidence type="ECO:0000256" key="2">
    <source>
        <dbReference type="ARBA" id="ARBA00023015"/>
    </source>
</evidence>
<dbReference type="GO" id="GO:0003677">
    <property type="term" value="F:DNA binding"/>
    <property type="evidence" value="ECO:0007669"/>
    <property type="project" value="UniProtKB-KW"/>
</dbReference>
<evidence type="ECO:0000256" key="4">
    <source>
        <dbReference type="ARBA" id="ARBA00023125"/>
    </source>
</evidence>
<keyword evidence="9" id="KW-1185">Reference proteome</keyword>
<comment type="function">
    <text evidence="1">Putative transcription factor.</text>
</comment>
<evidence type="ECO:0000256" key="1">
    <source>
        <dbReference type="ARBA" id="ARBA00004049"/>
    </source>
</evidence>
<keyword evidence="2" id="KW-0805">Transcription regulation</keyword>
<proteinExistence type="predicted"/>
<evidence type="ECO:0000259" key="7">
    <source>
        <dbReference type="PROSITE" id="PS51519"/>
    </source>
</evidence>
<dbReference type="GO" id="GO:0003700">
    <property type="term" value="F:DNA-binding transcription factor activity"/>
    <property type="evidence" value="ECO:0007669"/>
    <property type="project" value="InterPro"/>
</dbReference>
<keyword evidence="6" id="KW-0539">Nucleus</keyword>
<keyword evidence="4" id="KW-0238">DNA-binding</keyword>
<accession>A0A9Q0C6K1</accession>
<dbReference type="Proteomes" id="UP001151287">
    <property type="component" value="Unassembled WGS sequence"/>
</dbReference>
<reference evidence="8" key="1">
    <citation type="journal article" date="2022" name="Cell">
        <title>Repeat-based holocentromeres influence genome architecture and karyotype evolution.</title>
        <authorList>
            <person name="Hofstatter P.G."/>
            <person name="Thangavel G."/>
            <person name="Lux T."/>
            <person name="Neumann P."/>
            <person name="Vondrak T."/>
            <person name="Novak P."/>
            <person name="Zhang M."/>
            <person name="Costa L."/>
            <person name="Castellani M."/>
            <person name="Scott A."/>
            <person name="Toegelov H."/>
            <person name="Fuchs J."/>
            <person name="Mata-Sucre Y."/>
            <person name="Dias Y."/>
            <person name="Vanzela A.L.L."/>
            <person name="Huettel B."/>
            <person name="Almeida C.C.S."/>
            <person name="Simkova H."/>
            <person name="Souza G."/>
            <person name="Pedrosa-Harand A."/>
            <person name="Macas J."/>
            <person name="Mayer K.F.X."/>
            <person name="Houben A."/>
            <person name="Marques A."/>
        </authorList>
    </citation>
    <scope>NUCLEOTIDE SEQUENCE</scope>
    <source>
        <strain evidence="8">RhyBre1mFocal</strain>
    </source>
</reference>
<dbReference type="PROSITE" id="PS51519">
    <property type="entry name" value="RWP_RK"/>
    <property type="match status" value="1"/>
</dbReference>
<dbReference type="AlphaFoldDB" id="A0A9Q0C6K1"/>
<evidence type="ECO:0000313" key="9">
    <source>
        <dbReference type="Proteomes" id="UP001151287"/>
    </source>
</evidence>